<accession>A0A7D5RG66</accession>
<keyword evidence="3" id="KW-1185">Reference proteome</keyword>
<dbReference type="InterPro" id="IPR018547">
    <property type="entry name" value="AbiEi_C"/>
</dbReference>
<dbReference type="EMBL" id="CP026995">
    <property type="protein sequence ID" value="QLH06385.1"/>
    <property type="molecule type" value="Genomic_DNA"/>
</dbReference>
<organism evidence="2 3">
    <name type="scientific">Nitrosopumilus ureiphilus</name>
    <dbReference type="NCBI Taxonomy" id="1470067"/>
    <lineage>
        <taxon>Archaea</taxon>
        <taxon>Nitrososphaerota</taxon>
        <taxon>Nitrososphaeria</taxon>
        <taxon>Nitrosopumilales</taxon>
        <taxon>Nitrosopumilaceae</taxon>
        <taxon>Nitrosopumilus</taxon>
    </lineage>
</organism>
<dbReference type="KEGG" id="nue:C5F50_04310"/>
<gene>
    <name evidence="2" type="ORF">C5F50_04310</name>
</gene>
<reference evidence="2 3" key="1">
    <citation type="submission" date="2018-02" db="EMBL/GenBank/DDBJ databases">
        <title>Complete genome of Nitrosopumilus ureaphilus PS0.</title>
        <authorList>
            <person name="Qin W."/>
            <person name="Zheng Y."/>
            <person name="Stahl D.A."/>
        </authorList>
    </citation>
    <scope>NUCLEOTIDE SEQUENCE [LARGE SCALE GENOMIC DNA]</scope>
    <source>
        <strain evidence="2 3">PS0</strain>
    </source>
</reference>
<dbReference type="AlphaFoldDB" id="A0A7D5RG66"/>
<sequence length="240" mass="27737">MDDIKKLVDKPKNFLDQLTRKKWILRIRRGVYMITPLEAGERGADSYTVHSFVMASLLTRPRPYYIGYASALNYHGFTEQTPSSVYIATPKPKNSQKMLDINFKFVTINPRKMFGIEETVVENYKVNISSPEKTIIDCLDHPEHCGGIEELAKAIFFSKDEIDLKKLAKYAKRIGNTTVIKRLGYITEVFGWKDYVDLLSSFKLKSGYSHLDPGSTIKGRIKEKWKLYTNAKIDPKRWQQ</sequence>
<dbReference type="Proteomes" id="UP000509478">
    <property type="component" value="Chromosome"/>
</dbReference>
<protein>
    <recommendedName>
        <fullName evidence="1">AbiEi antitoxin C-terminal domain-containing protein</fullName>
    </recommendedName>
</protein>
<evidence type="ECO:0000313" key="2">
    <source>
        <dbReference type="EMBL" id="QLH06385.1"/>
    </source>
</evidence>
<dbReference type="Pfam" id="PF09407">
    <property type="entry name" value="AbiEi_1"/>
    <property type="match status" value="1"/>
</dbReference>
<evidence type="ECO:0000259" key="1">
    <source>
        <dbReference type="Pfam" id="PF09407"/>
    </source>
</evidence>
<feature type="domain" description="AbiEi antitoxin C-terminal" evidence="1">
    <location>
        <begin position="59"/>
        <end position="188"/>
    </location>
</feature>
<name>A0A7D5RG66_9ARCH</name>
<proteinExistence type="predicted"/>
<evidence type="ECO:0000313" key="3">
    <source>
        <dbReference type="Proteomes" id="UP000509478"/>
    </source>
</evidence>